<evidence type="ECO:0000313" key="3">
    <source>
        <dbReference type="Proteomes" id="UP000266177"/>
    </source>
</evidence>
<sequence length="78" mass="8551">MDKVPPSDDNPKLAAALHVSEPHGILMVTEAAAMERQAPDTWNAMTGPVRNQVMPRERMPRLQAPPLTVAEPILERSA</sequence>
<dbReference type="Proteomes" id="UP000266177">
    <property type="component" value="Unassembled WGS sequence"/>
</dbReference>
<name>A0A3A3GJI6_PANTH</name>
<gene>
    <name evidence="2" type="ORF">DQX05_09500</name>
</gene>
<dbReference type="EMBL" id="QYZD01000006">
    <property type="protein sequence ID" value="RJG24548.1"/>
    <property type="molecule type" value="Genomic_DNA"/>
</dbReference>
<evidence type="ECO:0000313" key="2">
    <source>
        <dbReference type="EMBL" id="RJG24548.1"/>
    </source>
</evidence>
<evidence type="ECO:0000256" key="1">
    <source>
        <dbReference type="SAM" id="MobiDB-lite"/>
    </source>
</evidence>
<feature type="region of interest" description="Disordered" evidence="1">
    <location>
        <begin position="39"/>
        <end position="78"/>
    </location>
</feature>
<dbReference type="AlphaFoldDB" id="A0A3A3GJI6"/>
<accession>A0A3A3GJI6</accession>
<reference evidence="2 3" key="1">
    <citation type="submission" date="2018-09" db="EMBL/GenBank/DDBJ databases">
        <title>Paenibacillus SK2017-BO5.</title>
        <authorList>
            <person name="Piskunova J.V."/>
            <person name="Dubiley S.A."/>
            <person name="Severinov K.V."/>
        </authorList>
    </citation>
    <scope>NUCLEOTIDE SEQUENCE [LARGE SCALE GENOMIC DNA]</scope>
    <source>
        <strain evidence="2 3">BO5</strain>
    </source>
</reference>
<comment type="caution">
    <text evidence="2">The sequence shown here is derived from an EMBL/GenBank/DDBJ whole genome shotgun (WGS) entry which is preliminary data.</text>
</comment>
<protein>
    <submittedName>
        <fullName evidence="2">Uncharacterized protein</fullName>
    </submittedName>
</protein>
<organism evidence="2 3">
    <name type="scientific">Paenibacillus thiaminolyticus</name>
    <name type="common">Bacillus thiaminolyticus</name>
    <dbReference type="NCBI Taxonomy" id="49283"/>
    <lineage>
        <taxon>Bacteria</taxon>
        <taxon>Bacillati</taxon>
        <taxon>Bacillota</taxon>
        <taxon>Bacilli</taxon>
        <taxon>Bacillales</taxon>
        <taxon>Paenibacillaceae</taxon>
        <taxon>Paenibacillus</taxon>
    </lineage>
</organism>
<proteinExistence type="predicted"/>